<dbReference type="GO" id="GO:0000976">
    <property type="term" value="F:transcription cis-regulatory region binding"/>
    <property type="evidence" value="ECO:0007669"/>
    <property type="project" value="TreeGrafter"/>
</dbReference>
<dbReference type="Proteomes" id="UP000466864">
    <property type="component" value="Unassembled WGS sequence"/>
</dbReference>
<dbReference type="InterPro" id="IPR039420">
    <property type="entry name" value="WalR-like"/>
</dbReference>
<keyword evidence="2 8" id="KW-0597">Phosphoprotein</keyword>
<keyword evidence="6" id="KW-0804">Transcription</keyword>
<dbReference type="GO" id="GO:0032993">
    <property type="term" value="C:protein-DNA complex"/>
    <property type="evidence" value="ECO:0007669"/>
    <property type="project" value="TreeGrafter"/>
</dbReference>
<keyword evidence="4" id="KW-0805">Transcription regulation</keyword>
<evidence type="ECO:0000313" key="10">
    <source>
        <dbReference type="EMBL" id="MST82365.1"/>
    </source>
</evidence>
<dbReference type="PROSITE" id="PS50110">
    <property type="entry name" value="RESPONSE_REGULATORY"/>
    <property type="match status" value="1"/>
</dbReference>
<evidence type="ECO:0000313" key="11">
    <source>
        <dbReference type="Proteomes" id="UP000466864"/>
    </source>
</evidence>
<dbReference type="GO" id="GO:0006355">
    <property type="term" value="P:regulation of DNA-templated transcription"/>
    <property type="evidence" value="ECO:0007669"/>
    <property type="project" value="InterPro"/>
</dbReference>
<dbReference type="InterPro" id="IPR011006">
    <property type="entry name" value="CheY-like_superfamily"/>
</dbReference>
<dbReference type="RefSeq" id="WP_154458266.1">
    <property type="nucleotide sequence ID" value="NZ_VUMV01000005.1"/>
</dbReference>
<evidence type="ECO:0000259" key="9">
    <source>
        <dbReference type="PROSITE" id="PS50110"/>
    </source>
</evidence>
<gene>
    <name evidence="10" type="ORF">FYJ60_08570</name>
</gene>
<dbReference type="InterPro" id="IPR016032">
    <property type="entry name" value="Sig_transdc_resp-reg_C-effctor"/>
</dbReference>
<evidence type="ECO:0000256" key="6">
    <source>
        <dbReference type="ARBA" id="ARBA00023163"/>
    </source>
</evidence>
<dbReference type="PANTHER" id="PTHR48111">
    <property type="entry name" value="REGULATOR OF RPOS"/>
    <property type="match status" value="1"/>
</dbReference>
<keyword evidence="5" id="KW-0238">DNA-binding</keyword>
<evidence type="ECO:0000256" key="7">
    <source>
        <dbReference type="ARBA" id="ARBA00024867"/>
    </source>
</evidence>
<reference evidence="10 11" key="1">
    <citation type="submission" date="2019-08" db="EMBL/GenBank/DDBJ databases">
        <title>In-depth cultivation of the pig gut microbiome towards novel bacterial diversity and tailored functional studies.</title>
        <authorList>
            <person name="Wylensek D."/>
            <person name="Hitch T.C.A."/>
            <person name="Clavel T."/>
        </authorList>
    </citation>
    <scope>NUCLEOTIDE SEQUENCE [LARGE SCALE GENOMIC DNA]</scope>
    <source>
        <strain evidence="10 11">Oil+RF-744-WCA-WT-13</strain>
    </source>
</reference>
<feature type="domain" description="Response regulatory" evidence="9">
    <location>
        <begin position="2"/>
        <end position="116"/>
    </location>
</feature>
<sequence length="266" mass="31294">MRAVIVEDEQLMIDAFVRMGREIEDLSIVGKFLTAEDAVKFSQTNSYEAAFLDIRLPGMDGIECAKRMRQIMPQLLIVFISAYDSYLRETNQIGGDGYLLKPYNEEILRKTMDRLRLLEKRQRKNVYVKMFGRFTVMKDGVPVPLRGKAKEILALIMVNRGKEVSNEEIYTTIWESREYSNVNMKVYYNALKRLKDSLKKYGLENLIYSTGSGQMANVDLFDCDYYSWLDHRNDRQEQFEGEFLSEYSWGEYILADIIYEESRLEW</sequence>
<evidence type="ECO:0000256" key="1">
    <source>
        <dbReference type="ARBA" id="ARBA00018672"/>
    </source>
</evidence>
<dbReference type="AlphaFoldDB" id="A0A7X2P8V4"/>
<evidence type="ECO:0000256" key="2">
    <source>
        <dbReference type="ARBA" id="ARBA00022553"/>
    </source>
</evidence>
<comment type="function">
    <text evidence="7">May play the central regulatory role in sporulation. It may be an element of the effector pathway responsible for the activation of sporulation genes in response to nutritional stress. Spo0A may act in concert with spo0H (a sigma factor) to control the expression of some genes that are critical to the sporulation process.</text>
</comment>
<dbReference type="GO" id="GO:0005829">
    <property type="term" value="C:cytosol"/>
    <property type="evidence" value="ECO:0007669"/>
    <property type="project" value="TreeGrafter"/>
</dbReference>
<evidence type="ECO:0000256" key="5">
    <source>
        <dbReference type="ARBA" id="ARBA00023125"/>
    </source>
</evidence>
<dbReference type="SUPFAM" id="SSF46894">
    <property type="entry name" value="C-terminal effector domain of the bipartite response regulators"/>
    <property type="match status" value="1"/>
</dbReference>
<dbReference type="SMART" id="SM00448">
    <property type="entry name" value="REC"/>
    <property type="match status" value="1"/>
</dbReference>
<dbReference type="EMBL" id="VUMV01000005">
    <property type="protein sequence ID" value="MST82365.1"/>
    <property type="molecule type" value="Genomic_DNA"/>
</dbReference>
<organism evidence="10 11">
    <name type="scientific">Bilifractor porci</name>
    <dbReference type="NCBI Taxonomy" id="2606636"/>
    <lineage>
        <taxon>Bacteria</taxon>
        <taxon>Bacillati</taxon>
        <taxon>Bacillota</taxon>
        <taxon>Clostridia</taxon>
        <taxon>Lachnospirales</taxon>
        <taxon>Lachnospiraceae</taxon>
        <taxon>Bilifractor</taxon>
    </lineage>
</organism>
<keyword evidence="11" id="KW-1185">Reference proteome</keyword>
<evidence type="ECO:0000256" key="4">
    <source>
        <dbReference type="ARBA" id="ARBA00023015"/>
    </source>
</evidence>
<proteinExistence type="predicted"/>
<dbReference type="Gene3D" id="1.10.10.10">
    <property type="entry name" value="Winged helix-like DNA-binding domain superfamily/Winged helix DNA-binding domain"/>
    <property type="match status" value="1"/>
</dbReference>
<dbReference type="Gene3D" id="3.40.50.2300">
    <property type="match status" value="1"/>
</dbReference>
<dbReference type="InterPro" id="IPR001789">
    <property type="entry name" value="Sig_transdc_resp-reg_receiver"/>
</dbReference>
<name>A0A7X2P8V4_9FIRM</name>
<dbReference type="SUPFAM" id="SSF52172">
    <property type="entry name" value="CheY-like"/>
    <property type="match status" value="1"/>
</dbReference>
<evidence type="ECO:0000256" key="8">
    <source>
        <dbReference type="PROSITE-ProRule" id="PRU00169"/>
    </source>
</evidence>
<dbReference type="GO" id="GO:0000156">
    <property type="term" value="F:phosphorelay response regulator activity"/>
    <property type="evidence" value="ECO:0007669"/>
    <property type="project" value="TreeGrafter"/>
</dbReference>
<evidence type="ECO:0000256" key="3">
    <source>
        <dbReference type="ARBA" id="ARBA00023012"/>
    </source>
</evidence>
<comment type="caution">
    <text evidence="10">The sequence shown here is derived from an EMBL/GenBank/DDBJ whole genome shotgun (WGS) entry which is preliminary data.</text>
</comment>
<accession>A0A7X2P8V4</accession>
<dbReference type="PANTHER" id="PTHR48111:SF1">
    <property type="entry name" value="TWO-COMPONENT RESPONSE REGULATOR ORR33"/>
    <property type="match status" value="1"/>
</dbReference>
<dbReference type="Pfam" id="PF00072">
    <property type="entry name" value="Response_reg"/>
    <property type="match status" value="1"/>
</dbReference>
<dbReference type="InterPro" id="IPR036388">
    <property type="entry name" value="WH-like_DNA-bd_sf"/>
</dbReference>
<feature type="modified residue" description="4-aspartylphosphate" evidence="8">
    <location>
        <position position="53"/>
    </location>
</feature>
<keyword evidence="3" id="KW-0902">Two-component regulatory system</keyword>
<protein>
    <recommendedName>
        <fullName evidence="1">Stage 0 sporulation protein A homolog</fullName>
    </recommendedName>
</protein>